<dbReference type="EMBL" id="JAMZMM010000235">
    <property type="protein sequence ID" value="MCP2730740.1"/>
    <property type="molecule type" value="Genomic_DNA"/>
</dbReference>
<dbReference type="SMART" id="SM00387">
    <property type="entry name" value="HATPase_c"/>
    <property type="match status" value="1"/>
</dbReference>
<dbReference type="Pfam" id="PF02518">
    <property type="entry name" value="HATPase_c"/>
    <property type="match status" value="1"/>
</dbReference>
<dbReference type="EC" id="2.7.13.3" evidence="2"/>
<dbReference type="GO" id="GO:0000160">
    <property type="term" value="P:phosphorelay signal transduction system"/>
    <property type="evidence" value="ECO:0007669"/>
    <property type="project" value="UniProtKB-KW"/>
</dbReference>
<dbReference type="PANTHER" id="PTHR43065">
    <property type="entry name" value="SENSOR HISTIDINE KINASE"/>
    <property type="match status" value="1"/>
</dbReference>
<keyword evidence="7" id="KW-0902">Two-component regulatory system</keyword>
<sequence>SPPTPKNPLPTPSIIIRISDNGYGISEEVINRIFDPFFTTKSVGAGAGLGLSISYQIVVNRHGGKMKCNSVVGEGTEFVIELPIAPRKIS</sequence>
<evidence type="ECO:0000313" key="10">
    <source>
        <dbReference type="Proteomes" id="UP001204953"/>
    </source>
</evidence>
<keyword evidence="10" id="KW-1185">Reference proteome</keyword>
<comment type="caution">
    <text evidence="9">The sequence shown here is derived from an EMBL/GenBank/DDBJ whole genome shotgun (WGS) entry which is preliminary data.</text>
</comment>
<dbReference type="InterPro" id="IPR003594">
    <property type="entry name" value="HATPase_dom"/>
</dbReference>
<evidence type="ECO:0000313" key="9">
    <source>
        <dbReference type="EMBL" id="MCP2730740.1"/>
    </source>
</evidence>
<dbReference type="Gene3D" id="3.30.565.10">
    <property type="entry name" value="Histidine kinase-like ATPase, C-terminal domain"/>
    <property type="match status" value="1"/>
</dbReference>
<name>A0AAE3KNP6_9CYAN</name>
<accession>A0AAE3KNP6</accession>
<feature type="domain" description="Histidine kinase" evidence="8">
    <location>
        <begin position="14"/>
        <end position="86"/>
    </location>
</feature>
<evidence type="ECO:0000256" key="7">
    <source>
        <dbReference type="ARBA" id="ARBA00023012"/>
    </source>
</evidence>
<dbReference type="PRINTS" id="PR00344">
    <property type="entry name" value="BCTRLSENSOR"/>
</dbReference>
<keyword evidence="4" id="KW-0547">Nucleotide-binding</keyword>
<protein>
    <recommendedName>
        <fullName evidence="2">histidine kinase</fullName>
        <ecNumber evidence="2">2.7.13.3</ecNumber>
    </recommendedName>
</protein>
<reference evidence="9" key="1">
    <citation type="submission" date="2022-06" db="EMBL/GenBank/DDBJ databases">
        <title>New cyanobacteria of genus Symplocastrum in benthos of Lake Baikal.</title>
        <authorList>
            <person name="Sorokovikova E."/>
            <person name="Tikhonova I."/>
            <person name="Krasnopeev A."/>
            <person name="Evseev P."/>
            <person name="Gladkikh A."/>
            <person name="Belykh O."/>
        </authorList>
    </citation>
    <scope>NUCLEOTIDE SEQUENCE</scope>
    <source>
        <strain evidence="9">BBK-W-15</strain>
    </source>
</reference>
<dbReference type="SUPFAM" id="SSF55874">
    <property type="entry name" value="ATPase domain of HSP90 chaperone/DNA topoisomerase II/histidine kinase"/>
    <property type="match status" value="1"/>
</dbReference>
<dbReference type="GO" id="GO:0005524">
    <property type="term" value="F:ATP binding"/>
    <property type="evidence" value="ECO:0007669"/>
    <property type="project" value="UniProtKB-KW"/>
</dbReference>
<proteinExistence type="predicted"/>
<comment type="catalytic activity">
    <reaction evidence="1">
        <text>ATP + protein L-histidine = ADP + protein N-phospho-L-histidine.</text>
        <dbReference type="EC" id="2.7.13.3"/>
    </reaction>
</comment>
<dbReference type="PANTHER" id="PTHR43065:SF46">
    <property type="entry name" value="C4-DICARBOXYLATE TRANSPORT SENSOR PROTEIN DCTB"/>
    <property type="match status" value="1"/>
</dbReference>
<dbReference type="InterPro" id="IPR005467">
    <property type="entry name" value="His_kinase_dom"/>
</dbReference>
<dbReference type="GO" id="GO:0004673">
    <property type="term" value="F:protein histidine kinase activity"/>
    <property type="evidence" value="ECO:0007669"/>
    <property type="project" value="UniProtKB-EC"/>
</dbReference>
<dbReference type="Proteomes" id="UP001204953">
    <property type="component" value="Unassembled WGS sequence"/>
</dbReference>
<feature type="non-terminal residue" evidence="9">
    <location>
        <position position="1"/>
    </location>
</feature>
<evidence type="ECO:0000256" key="3">
    <source>
        <dbReference type="ARBA" id="ARBA00022679"/>
    </source>
</evidence>
<dbReference type="AlphaFoldDB" id="A0AAE3KNP6"/>
<dbReference type="PROSITE" id="PS50109">
    <property type="entry name" value="HIS_KIN"/>
    <property type="match status" value="1"/>
</dbReference>
<keyword evidence="6" id="KW-0067">ATP-binding</keyword>
<dbReference type="InterPro" id="IPR004358">
    <property type="entry name" value="Sig_transdc_His_kin-like_C"/>
</dbReference>
<gene>
    <name evidence="9" type="ORF">NJ959_20130</name>
</gene>
<evidence type="ECO:0000256" key="1">
    <source>
        <dbReference type="ARBA" id="ARBA00000085"/>
    </source>
</evidence>
<evidence type="ECO:0000256" key="6">
    <source>
        <dbReference type="ARBA" id="ARBA00022840"/>
    </source>
</evidence>
<evidence type="ECO:0000256" key="5">
    <source>
        <dbReference type="ARBA" id="ARBA00022777"/>
    </source>
</evidence>
<dbReference type="RefSeq" id="WP_254013492.1">
    <property type="nucleotide sequence ID" value="NZ_JAMZMM010000235.1"/>
</dbReference>
<keyword evidence="3" id="KW-0808">Transferase</keyword>
<evidence type="ECO:0000259" key="8">
    <source>
        <dbReference type="PROSITE" id="PS50109"/>
    </source>
</evidence>
<dbReference type="InterPro" id="IPR036890">
    <property type="entry name" value="HATPase_C_sf"/>
</dbReference>
<evidence type="ECO:0000256" key="4">
    <source>
        <dbReference type="ARBA" id="ARBA00022741"/>
    </source>
</evidence>
<organism evidence="9 10">
    <name type="scientific">Limnofasciculus baicalensis BBK-W-15</name>
    <dbReference type="NCBI Taxonomy" id="2699891"/>
    <lineage>
        <taxon>Bacteria</taxon>
        <taxon>Bacillati</taxon>
        <taxon>Cyanobacteriota</taxon>
        <taxon>Cyanophyceae</taxon>
        <taxon>Coleofasciculales</taxon>
        <taxon>Coleofasciculaceae</taxon>
        <taxon>Limnofasciculus</taxon>
        <taxon>Limnofasciculus baicalensis</taxon>
    </lineage>
</organism>
<keyword evidence="5 9" id="KW-0418">Kinase</keyword>
<evidence type="ECO:0000256" key="2">
    <source>
        <dbReference type="ARBA" id="ARBA00012438"/>
    </source>
</evidence>